<evidence type="ECO:0000259" key="1">
    <source>
        <dbReference type="Pfam" id="PF01408"/>
    </source>
</evidence>
<accession>A0A4V2SY81</accession>
<dbReference type="InterPro" id="IPR036291">
    <property type="entry name" value="NAD(P)-bd_dom_sf"/>
</dbReference>
<evidence type="ECO:0000313" key="4">
    <source>
        <dbReference type="Proteomes" id="UP000294813"/>
    </source>
</evidence>
<dbReference type="SUPFAM" id="SSF55347">
    <property type="entry name" value="Glyceraldehyde-3-phosphate dehydrogenase-like, C-terminal domain"/>
    <property type="match status" value="1"/>
</dbReference>
<dbReference type="Gene3D" id="3.40.50.720">
    <property type="entry name" value="NAD(P)-binding Rossmann-like Domain"/>
    <property type="match status" value="1"/>
</dbReference>
<sequence length="364" mass="41707">MKMLNVGIVGTGMAFERLHYPAFQKLTDRYKIVALCDRDLQKAKEWARRLQLGDDAVYSDVRQMLDRTDLDIVDILVPIELNFEVTEAVAQRWRGQKKGIICEKPLAATFKQALAARELAQKYNVPIMIAENYRYNEENNLIRDLVRTRKIGDVFYFIFNRVVDFPHDMWTNDFTAREWRQHPRFPGGALLDMGVHDIAALHHILGPVEKLQAFGRPQSDDFSPYSVVMVNMRFQSGVIGNYGFFCAGKEMQRPLIGLRIFGSEGMIYLEERECGTVNVALNDGRQEQIPYTPKKGYENELINFHQALTGSEPISVTPEMAYGDMLVIEQILQSIREQQILSGDEGVVYSPLYPPPGEQPTYMQ</sequence>
<dbReference type="GO" id="GO:0000166">
    <property type="term" value="F:nucleotide binding"/>
    <property type="evidence" value="ECO:0007669"/>
    <property type="project" value="InterPro"/>
</dbReference>
<dbReference type="InterPro" id="IPR000683">
    <property type="entry name" value="Gfo/Idh/MocA-like_OxRdtase_N"/>
</dbReference>
<evidence type="ECO:0000313" key="3">
    <source>
        <dbReference type="EMBL" id="TCP69006.1"/>
    </source>
</evidence>
<reference evidence="3 4" key="1">
    <citation type="submission" date="2019-03" db="EMBL/GenBank/DDBJ databases">
        <title>Genomic Encyclopedia of Type Strains, Phase IV (KMG-IV): sequencing the most valuable type-strain genomes for metagenomic binning, comparative biology and taxonomic classification.</title>
        <authorList>
            <person name="Goeker M."/>
        </authorList>
    </citation>
    <scope>NUCLEOTIDE SEQUENCE [LARGE SCALE GENOMIC DNA]</scope>
    <source>
        <strain evidence="3 4">DSM 11170</strain>
    </source>
</reference>
<dbReference type="PANTHER" id="PTHR43377:SF1">
    <property type="entry name" value="BILIVERDIN REDUCTASE A"/>
    <property type="match status" value="1"/>
</dbReference>
<dbReference type="Gene3D" id="3.30.360.10">
    <property type="entry name" value="Dihydrodipicolinate Reductase, domain 2"/>
    <property type="match status" value="1"/>
</dbReference>
<dbReference type="Pfam" id="PF22725">
    <property type="entry name" value="GFO_IDH_MocA_C3"/>
    <property type="match status" value="1"/>
</dbReference>
<gene>
    <name evidence="3" type="ORF">EDD73_101174</name>
</gene>
<dbReference type="InterPro" id="IPR055170">
    <property type="entry name" value="GFO_IDH_MocA-like_dom"/>
</dbReference>
<dbReference type="EMBL" id="SLXT01000001">
    <property type="protein sequence ID" value="TCP69006.1"/>
    <property type="molecule type" value="Genomic_DNA"/>
</dbReference>
<dbReference type="AlphaFoldDB" id="A0A4V2SY81"/>
<organism evidence="3 4">
    <name type="scientific">Heliophilum fasciatum</name>
    <dbReference type="NCBI Taxonomy" id="35700"/>
    <lineage>
        <taxon>Bacteria</taxon>
        <taxon>Bacillati</taxon>
        <taxon>Bacillota</taxon>
        <taxon>Clostridia</taxon>
        <taxon>Eubacteriales</taxon>
        <taxon>Heliobacteriaceae</taxon>
        <taxon>Heliophilum</taxon>
    </lineage>
</organism>
<feature type="domain" description="GFO/IDH/MocA-like oxidoreductase" evidence="2">
    <location>
        <begin position="142"/>
        <end position="267"/>
    </location>
</feature>
<dbReference type="RefSeq" id="WP_131917793.1">
    <property type="nucleotide sequence ID" value="NZ_JAOQNU010000001.1"/>
</dbReference>
<dbReference type="Proteomes" id="UP000294813">
    <property type="component" value="Unassembled WGS sequence"/>
</dbReference>
<dbReference type="OrthoDB" id="9815825at2"/>
<proteinExistence type="predicted"/>
<dbReference type="InterPro" id="IPR051450">
    <property type="entry name" value="Gfo/Idh/MocA_Oxidoreductases"/>
</dbReference>
<dbReference type="SUPFAM" id="SSF51735">
    <property type="entry name" value="NAD(P)-binding Rossmann-fold domains"/>
    <property type="match status" value="1"/>
</dbReference>
<comment type="caution">
    <text evidence="3">The sequence shown here is derived from an EMBL/GenBank/DDBJ whole genome shotgun (WGS) entry which is preliminary data.</text>
</comment>
<protein>
    <submittedName>
        <fullName evidence="3">Putative dehydrogenase</fullName>
    </submittedName>
</protein>
<dbReference type="Pfam" id="PF01408">
    <property type="entry name" value="GFO_IDH_MocA"/>
    <property type="match status" value="1"/>
</dbReference>
<dbReference type="PANTHER" id="PTHR43377">
    <property type="entry name" value="BILIVERDIN REDUCTASE A"/>
    <property type="match status" value="1"/>
</dbReference>
<feature type="domain" description="Gfo/Idh/MocA-like oxidoreductase N-terminal" evidence="1">
    <location>
        <begin position="4"/>
        <end position="129"/>
    </location>
</feature>
<evidence type="ECO:0000259" key="2">
    <source>
        <dbReference type="Pfam" id="PF22725"/>
    </source>
</evidence>
<name>A0A4V2SY81_9FIRM</name>
<keyword evidence="4" id="KW-1185">Reference proteome</keyword>